<dbReference type="InterPro" id="IPR029045">
    <property type="entry name" value="ClpP/crotonase-like_dom_sf"/>
</dbReference>
<dbReference type="Proteomes" id="UP000626210">
    <property type="component" value="Unassembled WGS sequence"/>
</dbReference>
<protein>
    <submittedName>
        <fullName evidence="4">Enoyl-CoA hydratase</fullName>
    </submittedName>
</protein>
<dbReference type="Gene3D" id="3.90.226.10">
    <property type="entry name" value="2-enoyl-CoA Hydratase, Chain A, domain 1"/>
    <property type="match status" value="1"/>
</dbReference>
<keyword evidence="5" id="KW-1185">Reference proteome</keyword>
<evidence type="ECO:0000313" key="5">
    <source>
        <dbReference type="Proteomes" id="UP000626210"/>
    </source>
</evidence>
<dbReference type="Gene3D" id="1.10.12.10">
    <property type="entry name" value="Lyase 2-enoyl-coa Hydratase, Chain A, domain 2"/>
    <property type="match status" value="1"/>
</dbReference>
<dbReference type="EMBL" id="BMYK01000003">
    <property type="protein sequence ID" value="GHC76473.1"/>
    <property type="molecule type" value="Genomic_DNA"/>
</dbReference>
<dbReference type="PANTHER" id="PTHR11941">
    <property type="entry name" value="ENOYL-COA HYDRATASE-RELATED"/>
    <property type="match status" value="1"/>
</dbReference>
<accession>A0ABQ3FYN9</accession>
<dbReference type="InterPro" id="IPR014748">
    <property type="entry name" value="Enoyl-CoA_hydra_C"/>
</dbReference>
<dbReference type="InterPro" id="IPR018376">
    <property type="entry name" value="Enoyl-CoA_hyd/isom_CS"/>
</dbReference>
<reference evidence="5" key="1">
    <citation type="journal article" date="2019" name="Int. J. Syst. Evol. Microbiol.">
        <title>The Global Catalogue of Microorganisms (GCM) 10K type strain sequencing project: providing services to taxonomists for standard genome sequencing and annotation.</title>
        <authorList>
            <consortium name="The Broad Institute Genomics Platform"/>
            <consortium name="The Broad Institute Genome Sequencing Center for Infectious Disease"/>
            <person name="Wu L."/>
            <person name="Ma J."/>
        </authorList>
    </citation>
    <scope>NUCLEOTIDE SEQUENCE [LARGE SCALE GENOMIC DNA]</scope>
    <source>
        <strain evidence="5">KCTC 23314</strain>
    </source>
</reference>
<name>A0ABQ3FYN9_9BURK</name>
<comment type="similarity">
    <text evidence="1 3">Belongs to the enoyl-CoA hydratase/isomerase family.</text>
</comment>
<dbReference type="PROSITE" id="PS00166">
    <property type="entry name" value="ENOYL_COA_HYDRATASE"/>
    <property type="match status" value="1"/>
</dbReference>
<evidence type="ECO:0000313" key="4">
    <source>
        <dbReference type="EMBL" id="GHC76473.1"/>
    </source>
</evidence>
<comment type="caution">
    <text evidence="4">The sequence shown here is derived from an EMBL/GenBank/DDBJ whole genome shotgun (WGS) entry which is preliminary data.</text>
</comment>
<dbReference type="Pfam" id="PF00378">
    <property type="entry name" value="ECH_1"/>
    <property type="match status" value="1"/>
</dbReference>
<keyword evidence="2" id="KW-0456">Lyase</keyword>
<proteinExistence type="inferred from homology"/>
<dbReference type="SUPFAM" id="SSF52096">
    <property type="entry name" value="ClpP/crotonase"/>
    <property type="match status" value="1"/>
</dbReference>
<dbReference type="CDD" id="cd06558">
    <property type="entry name" value="crotonase-like"/>
    <property type="match status" value="1"/>
</dbReference>
<organism evidence="4 5">
    <name type="scientific">Pseudorhodoferax aquiterrae</name>
    <dbReference type="NCBI Taxonomy" id="747304"/>
    <lineage>
        <taxon>Bacteria</taxon>
        <taxon>Pseudomonadati</taxon>
        <taxon>Pseudomonadota</taxon>
        <taxon>Betaproteobacteria</taxon>
        <taxon>Burkholderiales</taxon>
        <taxon>Comamonadaceae</taxon>
    </lineage>
</organism>
<evidence type="ECO:0000256" key="3">
    <source>
        <dbReference type="RuleBase" id="RU003707"/>
    </source>
</evidence>
<dbReference type="PANTHER" id="PTHR11941:SF54">
    <property type="entry name" value="ENOYL-COA HYDRATASE, MITOCHONDRIAL"/>
    <property type="match status" value="1"/>
</dbReference>
<dbReference type="RefSeq" id="WP_189686393.1">
    <property type="nucleotide sequence ID" value="NZ_BMYK01000003.1"/>
</dbReference>
<sequence>MNLALSTDKILARVEDGVGWITINQPERRNAMSLAMWQGLGEAAEALQAEPAVRVVVLHGAGGLSFAAGADISEFEQHRANAEQKRLYGETASRAHRGLARLDKPLIAMVQGFCIGGGLALALAADLRFAAEGSRFGIPAARLGLGYEYEGLAALARVVGPSAAKDLLFSARQIEADEALRLGLVNHLLPPEELETAVRAYAARVAANAPLTVQAAKAAVRLFERYSAADDSAVAAAVDRCFDSADYQEGRRAFMEKRNPVFEGR</sequence>
<evidence type="ECO:0000256" key="1">
    <source>
        <dbReference type="ARBA" id="ARBA00005254"/>
    </source>
</evidence>
<dbReference type="NCBIfam" id="NF004781">
    <property type="entry name" value="PRK06127.1"/>
    <property type="match status" value="1"/>
</dbReference>
<evidence type="ECO:0000256" key="2">
    <source>
        <dbReference type="ARBA" id="ARBA00023239"/>
    </source>
</evidence>
<gene>
    <name evidence="4" type="ORF">GCM10007320_15730</name>
</gene>
<dbReference type="InterPro" id="IPR001753">
    <property type="entry name" value="Enoyl-CoA_hydra/iso"/>
</dbReference>